<dbReference type="Proteomes" id="UP001162501">
    <property type="component" value="Chromosome 4"/>
</dbReference>
<evidence type="ECO:0000313" key="2">
    <source>
        <dbReference type="Proteomes" id="UP001162501"/>
    </source>
</evidence>
<accession>A0ACB0F8B1</accession>
<protein>
    <submittedName>
        <fullName evidence="1">Uncharacterized protein</fullName>
    </submittedName>
</protein>
<reference evidence="1" key="1">
    <citation type="submission" date="2023-05" db="EMBL/GenBank/DDBJ databases">
        <authorList>
            <consortium name="ELIXIR-Norway"/>
        </authorList>
    </citation>
    <scope>NUCLEOTIDE SEQUENCE</scope>
</reference>
<gene>
    <name evidence="1" type="ORF">MRATA1EN3_LOCUS20498</name>
</gene>
<evidence type="ECO:0000313" key="1">
    <source>
        <dbReference type="EMBL" id="CAI9709285.1"/>
    </source>
</evidence>
<dbReference type="EMBL" id="OX596088">
    <property type="protein sequence ID" value="CAI9709285.1"/>
    <property type="molecule type" value="Genomic_DNA"/>
</dbReference>
<organism evidence="1 2">
    <name type="scientific">Rangifer tarandus platyrhynchus</name>
    <name type="common">Svalbard reindeer</name>
    <dbReference type="NCBI Taxonomy" id="3082113"/>
    <lineage>
        <taxon>Eukaryota</taxon>
        <taxon>Metazoa</taxon>
        <taxon>Chordata</taxon>
        <taxon>Craniata</taxon>
        <taxon>Vertebrata</taxon>
        <taxon>Euteleostomi</taxon>
        <taxon>Mammalia</taxon>
        <taxon>Eutheria</taxon>
        <taxon>Laurasiatheria</taxon>
        <taxon>Artiodactyla</taxon>
        <taxon>Ruminantia</taxon>
        <taxon>Pecora</taxon>
        <taxon>Cervidae</taxon>
        <taxon>Odocoileinae</taxon>
        <taxon>Rangifer</taxon>
    </lineage>
</organism>
<proteinExistence type="predicted"/>
<name>A0ACB0F8B1_RANTA</name>
<sequence length="131" mass="13743">MCSGPRAHRGQGAFRARHSVLSPRASSAPHVGRRPPRESSLGPGGDTGGIKGPVVVNLPCNTGQVGPTSGQGNEIPHAVEHRRPHAAATDVCVHWTPAPQPECSPPRKALRNTREILPAQRGPDTAKRANA</sequence>